<keyword evidence="7 12" id="KW-0732">Signal</keyword>
<dbReference type="Gene3D" id="3.30.1300.30">
    <property type="entry name" value="GSPII I/J protein-like"/>
    <property type="match status" value="1"/>
</dbReference>
<evidence type="ECO:0000256" key="8">
    <source>
        <dbReference type="ARBA" id="ARBA00022927"/>
    </source>
</evidence>
<dbReference type="InterPro" id="IPR008635">
    <property type="entry name" value="Coiled_stalk_dom"/>
</dbReference>
<feature type="domain" description="Trimeric autotransporter adhesin YadA-like head" evidence="14">
    <location>
        <begin position="246"/>
        <end position="269"/>
    </location>
</feature>
<dbReference type="Proteomes" id="UP000028945">
    <property type="component" value="Chromosome"/>
</dbReference>
<dbReference type="SUPFAM" id="SSF101967">
    <property type="entry name" value="Adhesin YadA, collagen-binding domain"/>
    <property type="match status" value="3"/>
</dbReference>
<feature type="compositionally biased region" description="Polar residues" evidence="11">
    <location>
        <begin position="311"/>
        <end position="330"/>
    </location>
</feature>
<dbReference type="GO" id="GO:0009986">
    <property type="term" value="C:cell surface"/>
    <property type="evidence" value="ECO:0007669"/>
    <property type="project" value="UniProtKB-SubCell"/>
</dbReference>
<evidence type="ECO:0000259" key="13">
    <source>
        <dbReference type="Pfam" id="PF03895"/>
    </source>
</evidence>
<feature type="domain" description="Trimeric autotransporter adhesin YadA-like head" evidence="14">
    <location>
        <begin position="151"/>
        <end position="173"/>
    </location>
</feature>
<comment type="similarity">
    <text evidence="3">Belongs to the autotransporter-2 (AT-2) (TC 1.B.40) family.</text>
</comment>
<keyword evidence="5" id="KW-1134">Transmembrane beta strand</keyword>
<feature type="domain" description="Trimeric autotransporter adhesin YadA-like head" evidence="14">
    <location>
        <begin position="192"/>
        <end position="215"/>
    </location>
</feature>
<dbReference type="RefSeq" id="WP_038499223.1">
    <property type="nucleotide sequence ID" value="NZ_AFWK01000019.1"/>
</dbReference>
<dbReference type="AlphaFoldDB" id="A0A077DGA4"/>
<keyword evidence="6" id="KW-0812">Transmembrane</keyword>
<keyword evidence="4" id="KW-0813">Transport</keyword>
<dbReference type="InterPro" id="IPR008640">
    <property type="entry name" value="Adhesin_Head_dom"/>
</dbReference>
<evidence type="ECO:0000256" key="11">
    <source>
        <dbReference type="SAM" id="MobiDB-lite"/>
    </source>
</evidence>
<dbReference type="InterPro" id="IPR045584">
    <property type="entry name" value="Pilin-like"/>
</dbReference>
<feature type="domain" description="Trimeric autotransporter adhesin YadA-like head" evidence="14">
    <location>
        <begin position="74"/>
        <end position="99"/>
    </location>
</feature>
<feature type="domain" description="Trimeric autotransporter adhesin YadA-like head" evidence="14">
    <location>
        <begin position="221"/>
        <end position="243"/>
    </location>
</feature>
<gene>
    <name evidence="16" type="ORF">IX83_03580</name>
</gene>
<accession>A0A077DGA4</accession>
<keyword evidence="10" id="KW-0998">Cell outer membrane</keyword>
<evidence type="ECO:0000256" key="3">
    <source>
        <dbReference type="ARBA" id="ARBA00005848"/>
    </source>
</evidence>
<evidence type="ECO:0000313" key="17">
    <source>
        <dbReference type="Proteomes" id="UP000028945"/>
    </source>
</evidence>
<dbReference type="InterPro" id="IPR010916">
    <property type="entry name" value="TonB_box_CS"/>
</dbReference>
<dbReference type="InterPro" id="IPR005594">
    <property type="entry name" value="YadA_C"/>
</dbReference>
<evidence type="ECO:0000256" key="12">
    <source>
        <dbReference type="SAM" id="SignalP"/>
    </source>
</evidence>
<evidence type="ECO:0000256" key="1">
    <source>
        <dbReference type="ARBA" id="ARBA00004241"/>
    </source>
</evidence>
<evidence type="ECO:0000256" key="4">
    <source>
        <dbReference type="ARBA" id="ARBA00022448"/>
    </source>
</evidence>
<feature type="domain" description="Trimeric autotransporter adhesin YadA-like head" evidence="14">
    <location>
        <begin position="51"/>
        <end position="71"/>
    </location>
</feature>
<evidence type="ECO:0000259" key="14">
    <source>
        <dbReference type="Pfam" id="PF05658"/>
    </source>
</evidence>
<dbReference type="InterPro" id="IPR011049">
    <property type="entry name" value="Serralysin-like_metalloprot_C"/>
</dbReference>
<protein>
    <recommendedName>
        <fullName evidence="18">Trimeric autotransporter adhesin YadA-like C-terminal membrane anchor domain-containing protein</fullName>
    </recommendedName>
</protein>
<dbReference type="Pfam" id="PF03895">
    <property type="entry name" value="YadA_anchor"/>
    <property type="match status" value="1"/>
</dbReference>
<feature type="region of interest" description="Disordered" evidence="11">
    <location>
        <begin position="303"/>
        <end position="330"/>
    </location>
</feature>
<evidence type="ECO:0000256" key="10">
    <source>
        <dbReference type="ARBA" id="ARBA00023237"/>
    </source>
</evidence>
<dbReference type="GO" id="GO:0015031">
    <property type="term" value="P:protein transport"/>
    <property type="evidence" value="ECO:0007669"/>
    <property type="project" value="UniProtKB-KW"/>
</dbReference>
<evidence type="ECO:0000256" key="5">
    <source>
        <dbReference type="ARBA" id="ARBA00022452"/>
    </source>
</evidence>
<dbReference type="HOGENOM" id="CLU_586170_0_0_4"/>
<evidence type="ECO:0000313" key="16">
    <source>
        <dbReference type="EMBL" id="AIL32507.1"/>
    </source>
</evidence>
<evidence type="ECO:0000259" key="15">
    <source>
        <dbReference type="Pfam" id="PF05662"/>
    </source>
</evidence>
<dbReference type="GO" id="GO:0009279">
    <property type="term" value="C:cell outer membrane"/>
    <property type="evidence" value="ECO:0007669"/>
    <property type="project" value="UniProtKB-SubCell"/>
</dbReference>
<feature type="domain" description="Trimeric autotransporter adhesin YadA-like stalk" evidence="15">
    <location>
        <begin position="336"/>
        <end position="365"/>
    </location>
</feature>
<dbReference type="eggNOG" id="COG5295">
    <property type="taxonomic scope" value="Bacteria"/>
</dbReference>
<dbReference type="Pfam" id="PF05662">
    <property type="entry name" value="YadA_stalk"/>
    <property type="match status" value="1"/>
</dbReference>
<dbReference type="SUPFAM" id="SSF54523">
    <property type="entry name" value="Pili subunits"/>
    <property type="match status" value="1"/>
</dbReference>
<keyword evidence="8" id="KW-0653">Protein transport</keyword>
<evidence type="ECO:0008006" key="18">
    <source>
        <dbReference type="Google" id="ProtNLM"/>
    </source>
</evidence>
<evidence type="ECO:0000256" key="9">
    <source>
        <dbReference type="ARBA" id="ARBA00023136"/>
    </source>
</evidence>
<dbReference type="EMBL" id="CP009238">
    <property type="protein sequence ID" value="AIL32507.1"/>
    <property type="molecule type" value="Genomic_DNA"/>
</dbReference>
<keyword evidence="17" id="KW-1185">Reference proteome</keyword>
<dbReference type="Gene3D" id="2.150.10.10">
    <property type="entry name" value="Serralysin-like metalloprotease, C-terminal"/>
    <property type="match status" value="3"/>
</dbReference>
<feature type="domain" description="Trimeric autotransporter adhesin YadA-like head" evidence="14">
    <location>
        <begin position="304"/>
        <end position="327"/>
    </location>
</feature>
<evidence type="ECO:0000256" key="6">
    <source>
        <dbReference type="ARBA" id="ARBA00022692"/>
    </source>
</evidence>
<organism evidence="16 17">
    <name type="scientific">Basilea psittacipulmonis DSM 24701</name>
    <dbReference type="NCBI Taxonomy" id="1072685"/>
    <lineage>
        <taxon>Bacteria</taxon>
        <taxon>Pseudomonadati</taxon>
        <taxon>Pseudomonadota</taxon>
        <taxon>Betaproteobacteria</taxon>
        <taxon>Burkholderiales</taxon>
        <taxon>Alcaligenaceae</taxon>
        <taxon>Basilea</taxon>
    </lineage>
</organism>
<feature type="domain" description="Trimeric autotransporter adhesin YadA-like head" evidence="14">
    <location>
        <begin position="273"/>
        <end position="299"/>
    </location>
</feature>
<feature type="chain" id="PRO_5001717882" description="Trimeric autotransporter adhesin YadA-like C-terminal membrane anchor domain-containing protein" evidence="12">
    <location>
        <begin position="24"/>
        <end position="466"/>
    </location>
</feature>
<feature type="signal peptide" evidence="12">
    <location>
        <begin position="1"/>
        <end position="23"/>
    </location>
</feature>
<feature type="domain" description="Trimeric autotransporter adhesin YadA-like C-terminal membrane anchor" evidence="13">
    <location>
        <begin position="411"/>
        <end position="466"/>
    </location>
</feature>
<dbReference type="Pfam" id="PF05658">
    <property type="entry name" value="YadA_head"/>
    <property type="match status" value="8"/>
</dbReference>
<proteinExistence type="inferred from homology"/>
<dbReference type="OrthoDB" id="1632057at2"/>
<keyword evidence="9" id="KW-0472">Membrane</keyword>
<reference evidence="16 17" key="1">
    <citation type="journal article" date="2014" name="BMC Genomics">
        <title>A genomic perspective on a new bacterial genus and species from the Alcaligenaceae family, Basilea psittacipulmonis.</title>
        <authorList>
            <person name="Whiteson K.L."/>
            <person name="Hernandez D."/>
            <person name="Lazarevic V."/>
            <person name="Gaia N."/>
            <person name="Farinelli L."/>
            <person name="Francois P."/>
            <person name="Pilo P."/>
            <person name="Frey J."/>
            <person name="Schrenzel J."/>
        </authorList>
    </citation>
    <scope>NUCLEOTIDE SEQUENCE [LARGE SCALE GENOMIC DNA]</scope>
    <source>
        <strain evidence="16 17">DSM 24701</strain>
    </source>
</reference>
<evidence type="ECO:0000256" key="7">
    <source>
        <dbReference type="ARBA" id="ARBA00022729"/>
    </source>
</evidence>
<sequence length="466" mass="46614">MKKVSLYGIALLTLITPPPLAHAEDCSGLNKGTGQGLACGMFSEATDITNIALGPSAAATQGGAVAIGINSESSGIGSVALGSFSNSNGIFTIALGSGAQTHNKDKTTDTFTVDAKNNSVATKTDDGYVITFKEREVDAMIADPNRGPQYSSIALGATSRTYGASAIAMGGFATAYGHLSTAVGNVAQTGSDGASAFGDHSQATGKSSLALGRYAVAKTAYSVASGYKAKAEGERAIAMGVNSQSSGRYSTAIGVDSKASGVRAVALGTTAKAEKEKSMALGDQSTANANKATAVGAGASATHENSVALGSDSTTKQDNSVSVGSNANGQETTRTITNVTAGENDTDAVNVSQLKEYVSNNGAAAVAPQLTNISNQVAGLSNAVDKNRKQASSGIAAVAAMANIPVPSVIGKNTVGVGLGYHDGQSALAIGAARYFENRIAVKASIATGMTNHKKATIGVGASYTW</sequence>
<dbReference type="PROSITE" id="PS00430">
    <property type="entry name" value="TONB_DEPENDENT_REC_1"/>
    <property type="match status" value="1"/>
</dbReference>
<comment type="subcellular location">
    <subcellularLocation>
        <location evidence="2">Cell outer membrane</location>
    </subcellularLocation>
    <subcellularLocation>
        <location evidence="1">Cell surface</location>
    </subcellularLocation>
</comment>
<dbReference type="KEGG" id="bpsi:IX83_03580"/>
<name>A0A077DGA4_9BURK</name>
<dbReference type="CDD" id="cd12820">
    <property type="entry name" value="LbR_YadA-like"/>
    <property type="match status" value="1"/>
</dbReference>
<evidence type="ECO:0000256" key="2">
    <source>
        <dbReference type="ARBA" id="ARBA00004442"/>
    </source>
</evidence>
<dbReference type="STRING" id="1072685.IX83_03580"/>